<dbReference type="Pfam" id="PF22352">
    <property type="entry name" value="K319L-like_PKD"/>
    <property type="match status" value="1"/>
</dbReference>
<organism evidence="3 4">
    <name type="scientific">Janthinobacterium violaceinigrum</name>
    <dbReference type="NCBI Taxonomy" id="2654252"/>
    <lineage>
        <taxon>Bacteria</taxon>
        <taxon>Pseudomonadati</taxon>
        <taxon>Pseudomonadota</taxon>
        <taxon>Betaproteobacteria</taxon>
        <taxon>Burkholderiales</taxon>
        <taxon>Oxalobacteraceae</taxon>
        <taxon>Janthinobacterium</taxon>
    </lineage>
</organism>
<dbReference type="AlphaFoldDB" id="A0A6I1HYY7"/>
<feature type="signal peptide" evidence="2">
    <location>
        <begin position="1"/>
        <end position="19"/>
    </location>
</feature>
<evidence type="ECO:0000313" key="4">
    <source>
        <dbReference type="Proteomes" id="UP000468717"/>
    </source>
</evidence>
<evidence type="ECO:0000256" key="2">
    <source>
        <dbReference type="SAM" id="SignalP"/>
    </source>
</evidence>
<proteinExistence type="predicted"/>
<name>A0A6I1HYY7_9BURK</name>
<accession>A0A6I1HYY7</accession>
<comment type="caution">
    <text evidence="3">The sequence shown here is derived from an EMBL/GenBank/DDBJ whole genome shotgun (WGS) entry which is preliminary data.</text>
</comment>
<keyword evidence="2" id="KW-0732">Signal</keyword>
<dbReference type="Gene3D" id="2.60.40.10">
    <property type="entry name" value="Immunoglobulins"/>
    <property type="match status" value="1"/>
</dbReference>
<dbReference type="RefSeq" id="WP_152283336.1">
    <property type="nucleotide sequence ID" value="NZ_WFLI01000017.1"/>
</dbReference>
<reference evidence="3 4" key="1">
    <citation type="submission" date="2019-10" db="EMBL/GenBank/DDBJ databases">
        <title>Three novel species isolated from a subtropical stream in China.</title>
        <authorList>
            <person name="Lu H."/>
        </authorList>
    </citation>
    <scope>NUCLEOTIDE SEQUENCE [LARGE SCALE GENOMIC DNA]</scope>
    <source>
        <strain evidence="3 4">FT13W</strain>
    </source>
</reference>
<evidence type="ECO:0000313" key="3">
    <source>
        <dbReference type="EMBL" id="KAB8063944.1"/>
    </source>
</evidence>
<dbReference type="PROSITE" id="PS51257">
    <property type="entry name" value="PROKAR_LIPOPROTEIN"/>
    <property type="match status" value="1"/>
</dbReference>
<feature type="chain" id="PRO_5026037385" description="Carboxypeptidase regulatory-like domain-containing protein" evidence="2">
    <location>
        <begin position="20"/>
        <end position="711"/>
    </location>
</feature>
<dbReference type="InterPro" id="IPR013783">
    <property type="entry name" value="Ig-like_fold"/>
</dbReference>
<feature type="compositionally biased region" description="Pro residues" evidence="1">
    <location>
        <begin position="30"/>
        <end position="43"/>
    </location>
</feature>
<protein>
    <recommendedName>
        <fullName evidence="5">Carboxypeptidase regulatory-like domain-containing protein</fullName>
    </recommendedName>
</protein>
<dbReference type="Proteomes" id="UP000468717">
    <property type="component" value="Unassembled WGS sequence"/>
</dbReference>
<feature type="region of interest" description="Disordered" evidence="1">
    <location>
        <begin position="25"/>
        <end position="47"/>
    </location>
</feature>
<sequence>MLMLMRNAVMGCVVLAALAACGGGSSSPEPMNPNPGNPNPPPVGKSSLTLSGTAATGLAIVDASIQAKCQAGSAQVLSGPDGTYKMEIVEGKFPCVLQLTTPVTGVRLHSVVVGTGNAATVHITPLTDMLTARLFGRDVAGLFPNVDAASLVNTINAANVLAVQADVTALLQDRFNISFLQDFIGAPLRAATAADKAGGDAHDKLLDKVSAYFNPVQLGLINKALASTQTVADIKKLLVELKAAPVANAGLPQAVATGATVLLDASASQAAPGVVPNFRWKIIGKPATSVAELSLANTAKPSFVADKPGSYMFSVMVDYPGERYASSAVVEVTAQLDAPYQTTPAVSGAPNGGVYGEYWKLEFSGTNAGFCDVLFVSPSGGSYTPGMCISNGKLLGDFALRGDVEKTGSVTLNMQVNPHLPESTQTAAIFRGVFRQDGTGAGTWGIPNSAANGAWTATRYIGRQTYRSVTLANPDAGSFASGADGAAGVWRRPSTKNYPEFALILPNGETAWQTGSPFSSGMVHVFGEFLSDGATWQLGNKSTVHTSTLIEGVQASGSIVPKTRIVGTMSAAAGKTVTLSFDSYSIENALALSLADISGTYVAGGASYIAPDGSISGTTEAGCRIQGRIAPVSPDSKANLFRLKLTFYGPASNPAACYETQMGPDYDGYAFMTVSEGERYFYTLLRSSGVPVGYATPASFYPRYILGTKIR</sequence>
<gene>
    <name evidence="3" type="ORF">GCN75_15840</name>
</gene>
<dbReference type="EMBL" id="WFLI01000017">
    <property type="protein sequence ID" value="KAB8063944.1"/>
    <property type="molecule type" value="Genomic_DNA"/>
</dbReference>
<keyword evidence="4" id="KW-1185">Reference proteome</keyword>
<evidence type="ECO:0000256" key="1">
    <source>
        <dbReference type="SAM" id="MobiDB-lite"/>
    </source>
</evidence>
<evidence type="ECO:0008006" key="5">
    <source>
        <dbReference type="Google" id="ProtNLM"/>
    </source>
</evidence>